<gene>
    <name evidence="1" type="ORF">ANME2D_01799</name>
</gene>
<name>A0A062V8Q0_9EURY</name>
<sequence>MNDVNIVLEVDGKKIPLNEFVRKMLCGMVAGSINALHGVDENWKTANISIKR</sequence>
<dbReference type="OrthoDB" id="9014at2157"/>
<dbReference type="RefSeq" id="WP_198527388.1">
    <property type="nucleotide sequence ID" value="NZ_JMIY01000004.1"/>
</dbReference>
<organism evidence="1 2">
    <name type="scientific">Candidatus Methanoperedens nitratireducens</name>
    <dbReference type="NCBI Taxonomy" id="1392998"/>
    <lineage>
        <taxon>Archaea</taxon>
        <taxon>Methanobacteriati</taxon>
        <taxon>Methanobacteriota</taxon>
        <taxon>Stenosarchaea group</taxon>
        <taxon>Methanomicrobia</taxon>
        <taxon>Methanosarcinales</taxon>
        <taxon>ANME-2 cluster</taxon>
        <taxon>Candidatus Methanoperedentaceae</taxon>
        <taxon>Candidatus Methanoperedens</taxon>
    </lineage>
</organism>
<dbReference type="EMBL" id="JMIY01000004">
    <property type="protein sequence ID" value="KCZ71745.1"/>
    <property type="molecule type" value="Genomic_DNA"/>
</dbReference>
<dbReference type="Proteomes" id="UP000027153">
    <property type="component" value="Unassembled WGS sequence"/>
</dbReference>
<dbReference type="AlphaFoldDB" id="A0A062V8Q0"/>
<proteinExistence type="predicted"/>
<reference evidence="1 2" key="1">
    <citation type="journal article" date="2013" name="Nature">
        <title>Anaerobic oxidation of methane coupled to nitrate reduction in a novel archaeal lineage.</title>
        <authorList>
            <person name="Haroon M.F."/>
            <person name="Hu S."/>
            <person name="Shi Y."/>
            <person name="Imelfort M."/>
            <person name="Keller J."/>
            <person name="Hugenholtz P."/>
            <person name="Yuan Z."/>
            <person name="Tyson G.W."/>
        </authorList>
    </citation>
    <scope>NUCLEOTIDE SEQUENCE [LARGE SCALE GENOMIC DNA]</scope>
    <source>
        <strain evidence="1 2">ANME-2d</strain>
    </source>
</reference>
<evidence type="ECO:0000313" key="1">
    <source>
        <dbReference type="EMBL" id="KCZ71745.1"/>
    </source>
</evidence>
<accession>A0A062V8Q0</accession>
<keyword evidence="2" id="KW-1185">Reference proteome</keyword>
<comment type="caution">
    <text evidence="1">The sequence shown here is derived from an EMBL/GenBank/DDBJ whole genome shotgun (WGS) entry which is preliminary data.</text>
</comment>
<evidence type="ECO:0000313" key="2">
    <source>
        <dbReference type="Proteomes" id="UP000027153"/>
    </source>
</evidence>
<protein>
    <submittedName>
        <fullName evidence="1">Uncharacterized protein</fullName>
    </submittedName>
</protein>